<keyword evidence="1" id="KW-0812">Transmembrane</keyword>
<keyword evidence="1" id="KW-1133">Transmembrane helix</keyword>
<evidence type="ECO:0000313" key="2">
    <source>
        <dbReference type="EMBL" id="KKU10075.1"/>
    </source>
</evidence>
<feature type="transmembrane region" description="Helical" evidence="1">
    <location>
        <begin position="285"/>
        <end position="305"/>
    </location>
</feature>
<comment type="caution">
    <text evidence="2">The sequence shown here is derived from an EMBL/GenBank/DDBJ whole genome shotgun (WGS) entry which is preliminary data.</text>
</comment>
<gene>
    <name evidence="2" type="ORF">UX13_C0021G0005</name>
</gene>
<evidence type="ECO:0008006" key="4">
    <source>
        <dbReference type="Google" id="ProtNLM"/>
    </source>
</evidence>
<keyword evidence="1" id="KW-0472">Membrane</keyword>
<reference evidence="2 3" key="1">
    <citation type="journal article" date="2015" name="Nature">
        <title>rRNA introns, odd ribosomes, and small enigmatic genomes across a large radiation of phyla.</title>
        <authorList>
            <person name="Brown C.T."/>
            <person name="Hug L.A."/>
            <person name="Thomas B.C."/>
            <person name="Sharon I."/>
            <person name="Castelle C.J."/>
            <person name="Singh A."/>
            <person name="Wilkins M.J."/>
            <person name="Williams K.H."/>
            <person name="Banfield J.F."/>
        </authorList>
    </citation>
    <scope>NUCLEOTIDE SEQUENCE [LARGE SCALE GENOMIC DNA]</scope>
</reference>
<evidence type="ECO:0000256" key="1">
    <source>
        <dbReference type="SAM" id="Phobius"/>
    </source>
</evidence>
<name>A0A0G1QN49_9BACT</name>
<proteinExistence type="predicted"/>
<protein>
    <recommendedName>
        <fullName evidence="4">Glycosyltransferase RgtA/B/C/D-like domain-containing protein</fullName>
    </recommendedName>
</protein>
<evidence type="ECO:0000313" key="3">
    <source>
        <dbReference type="Proteomes" id="UP000034329"/>
    </source>
</evidence>
<feature type="transmembrane region" description="Helical" evidence="1">
    <location>
        <begin position="211"/>
        <end position="232"/>
    </location>
</feature>
<feature type="transmembrane region" description="Helical" evidence="1">
    <location>
        <begin position="135"/>
        <end position="156"/>
    </location>
</feature>
<dbReference type="Proteomes" id="UP000034329">
    <property type="component" value="Unassembled WGS sequence"/>
</dbReference>
<feature type="transmembrane region" description="Helical" evidence="1">
    <location>
        <begin position="107"/>
        <end position="128"/>
    </location>
</feature>
<accession>A0A0G1QN49</accession>
<feature type="transmembrane region" description="Helical" evidence="1">
    <location>
        <begin position="335"/>
        <end position="356"/>
    </location>
</feature>
<sequence length="375" mass="43278">MNFVKKLIWIFTGALIFRLVLSFIVWHPDVNNHIDWGIRFWEYGPAKFFAPETNVWSYTWPNQPPGTIYTFALIRKLFEAVFSGFWWINVNIPAFPSGIVTFFETNLYPALLKLPSILADIGIAYILYKWTNKRLAALLWLVNPVIWYNSAVWGQTDSLVNFLALLAFYLLLKKKLIWAVLAITLSLYTKASLLIFLPIFVMVAMRQKYKIGSYISAALWSLLAVGLLTLPFSQGNPFTWLYELYAKKIFVQQLHVITANAFNIWSAIAGIHERPDTLPFLGLTYQYWGNILFGIFFVPIIYSVYKKQDQETLVWALALTAFASWMLLTNMHERYLYPLFPYLTALFVTGSVQLLVGSGDNAVKEFPLIRRPPYA</sequence>
<feature type="transmembrane region" description="Helical" evidence="1">
    <location>
        <begin position="176"/>
        <end position="204"/>
    </location>
</feature>
<dbReference type="EMBL" id="LCLA01000021">
    <property type="protein sequence ID" value="KKU10075.1"/>
    <property type="molecule type" value="Genomic_DNA"/>
</dbReference>
<dbReference type="AlphaFoldDB" id="A0A0G1QN49"/>
<feature type="transmembrane region" description="Helical" evidence="1">
    <location>
        <begin position="7"/>
        <end position="26"/>
    </location>
</feature>
<organism evidence="2 3">
    <name type="scientific">Candidatus Woesebacteria bacterium GW2011_GWB1_45_5</name>
    <dbReference type="NCBI Taxonomy" id="1618581"/>
    <lineage>
        <taxon>Bacteria</taxon>
        <taxon>Candidatus Woeseibacteriota</taxon>
    </lineage>
</organism>
<feature type="transmembrane region" description="Helical" evidence="1">
    <location>
        <begin position="312"/>
        <end position="329"/>
    </location>
</feature>